<feature type="region of interest" description="Disordered" evidence="3">
    <location>
        <begin position="278"/>
        <end position="629"/>
    </location>
</feature>
<dbReference type="AlphaFoldDB" id="A0A0G4HN00"/>
<feature type="compositionally biased region" description="Basic and acidic residues" evidence="3">
    <location>
        <begin position="369"/>
        <end position="382"/>
    </location>
</feature>
<feature type="compositionally biased region" description="Low complexity" evidence="3">
    <location>
        <begin position="349"/>
        <end position="363"/>
    </location>
</feature>
<feature type="compositionally biased region" description="Polar residues" evidence="3">
    <location>
        <begin position="280"/>
        <end position="295"/>
    </location>
</feature>
<dbReference type="PANTHER" id="PTHR14790">
    <property type="entry name" value="RECQ-MEDIATED GENOME INSTABILITY PROTEIN 1 RMI1"/>
    <property type="match status" value="1"/>
</dbReference>
<feature type="compositionally biased region" description="Gly residues" evidence="3">
    <location>
        <begin position="194"/>
        <end position="215"/>
    </location>
</feature>
<organism evidence="5">
    <name type="scientific">Chromera velia CCMP2878</name>
    <dbReference type="NCBI Taxonomy" id="1169474"/>
    <lineage>
        <taxon>Eukaryota</taxon>
        <taxon>Sar</taxon>
        <taxon>Alveolata</taxon>
        <taxon>Colpodellida</taxon>
        <taxon>Chromeraceae</taxon>
        <taxon>Chromera</taxon>
    </lineage>
</organism>
<name>A0A0G4HN00_9ALVE</name>
<accession>A0A0G4HN00</accession>
<evidence type="ECO:0000259" key="4">
    <source>
        <dbReference type="Pfam" id="PF08585"/>
    </source>
</evidence>
<evidence type="ECO:0000256" key="2">
    <source>
        <dbReference type="ARBA" id="ARBA00018987"/>
    </source>
</evidence>
<feature type="compositionally biased region" description="Polar residues" evidence="3">
    <location>
        <begin position="480"/>
        <end position="493"/>
    </location>
</feature>
<dbReference type="GO" id="GO:0016604">
    <property type="term" value="C:nuclear body"/>
    <property type="evidence" value="ECO:0007669"/>
    <property type="project" value="TreeGrafter"/>
</dbReference>
<protein>
    <recommendedName>
        <fullName evidence="2">RecQ-mediated genome instability protein 1</fullName>
    </recommendedName>
</protein>
<dbReference type="EMBL" id="CDMZ01003201">
    <property type="protein sequence ID" value="CEM45494.1"/>
    <property type="molecule type" value="Genomic_DNA"/>
</dbReference>
<evidence type="ECO:0000256" key="1">
    <source>
        <dbReference type="ARBA" id="ARBA00006395"/>
    </source>
</evidence>
<feature type="compositionally biased region" description="Gly residues" evidence="3">
    <location>
        <begin position="582"/>
        <end position="607"/>
    </location>
</feature>
<feature type="compositionally biased region" description="Basic and acidic residues" evidence="3">
    <location>
        <begin position="549"/>
        <end position="575"/>
    </location>
</feature>
<dbReference type="Pfam" id="PF02809">
    <property type="entry name" value="UIM"/>
    <property type="match status" value="1"/>
</dbReference>
<dbReference type="Gene3D" id="2.40.50.770">
    <property type="entry name" value="RecQ-mediated genome instability protein Rmi1, C-terminal domain"/>
    <property type="match status" value="1"/>
</dbReference>
<reference evidence="5" key="1">
    <citation type="submission" date="2014-11" db="EMBL/GenBank/DDBJ databases">
        <authorList>
            <person name="Otto D Thomas"/>
            <person name="Naeem Raeece"/>
        </authorList>
    </citation>
    <scope>NUCLEOTIDE SEQUENCE</scope>
</reference>
<comment type="similarity">
    <text evidence="1">Belongs to the RMI1 family.</text>
</comment>
<dbReference type="InterPro" id="IPR013894">
    <property type="entry name" value="RMI1_OB"/>
</dbReference>
<feature type="region of interest" description="Disordered" evidence="3">
    <location>
        <begin position="194"/>
        <end position="227"/>
    </location>
</feature>
<evidence type="ECO:0000256" key="3">
    <source>
        <dbReference type="SAM" id="MobiDB-lite"/>
    </source>
</evidence>
<gene>
    <name evidence="5" type="ORF">Cvel_29268</name>
</gene>
<dbReference type="GO" id="GO:0000724">
    <property type="term" value="P:double-strand break repair via homologous recombination"/>
    <property type="evidence" value="ECO:0007669"/>
    <property type="project" value="TreeGrafter"/>
</dbReference>
<dbReference type="SMART" id="SM00726">
    <property type="entry name" value="UIM"/>
    <property type="match status" value="1"/>
</dbReference>
<feature type="compositionally biased region" description="Basic and acidic residues" evidence="3">
    <location>
        <begin position="424"/>
        <end position="469"/>
    </location>
</feature>
<dbReference type="PANTHER" id="PTHR14790:SF15">
    <property type="entry name" value="RECQ-MEDIATED GENOME INSTABILITY PROTEIN 1"/>
    <property type="match status" value="1"/>
</dbReference>
<dbReference type="GO" id="GO:0031422">
    <property type="term" value="C:RecQ family helicase-topoisomerase III complex"/>
    <property type="evidence" value="ECO:0007669"/>
    <property type="project" value="TreeGrafter"/>
</dbReference>
<dbReference type="SMART" id="SM01161">
    <property type="entry name" value="DUF1767"/>
    <property type="match status" value="1"/>
</dbReference>
<feature type="compositionally biased region" description="Basic and acidic residues" evidence="3">
    <location>
        <begin position="298"/>
        <end position="307"/>
    </location>
</feature>
<dbReference type="GO" id="GO:0000712">
    <property type="term" value="P:resolution of meiotic recombination intermediates"/>
    <property type="evidence" value="ECO:0007669"/>
    <property type="project" value="TreeGrafter"/>
</dbReference>
<feature type="domain" description="RecQ mediated genome instability protein 1 OB-fold" evidence="4">
    <location>
        <begin position="67"/>
        <end position="180"/>
    </location>
</feature>
<dbReference type="InterPro" id="IPR042470">
    <property type="entry name" value="RMI1_N_C_sf"/>
</dbReference>
<sequence length="629" mass="68256">MASSLPFEDVGRLWGLKFSQDCKDFISSEFEGDGGGHARNANALKDLLLNADIRKIHLQPSLPDSQVKSDQETLTGPFFLQVQKIVDITKPTKFQEDESEGHRRLLLLNLTDGTTKVQAVEYATLSNLSPTTPPGTKILVAGGGRGKSTVETRNGILLLSDACVSVLGGHVEVLVESWKATNEVQQMRTAVRAGRGGAGGAAGAAAAGGGGGGESAAGPPRFKPFPVGARAADYKRQLQREADDRKQAEAAAAAAAIASAGSGDAGAPRFDLRTVAPHQEGSQGQTEASKPQTAVSKEAFKEKEFTRGRGRGGGRGRRRRDRDDEDEEFRAPGGEKAISLDDFLKQKQQKAATPAAPPAAAGAQDEDADLQKALEMSRKEYEQQQSQPSHHQPQDQNRGGGGESRGAPNSSHSRDQRAQQQGGFEDRHQREPQGDYGRRGGYDQDNHQRDRRNDHRFQDRPPPSREQGRGRGGGGRGNDPRNNYSNGHQTYSDQHQMGQQSQQQPQQQQRTLTYIPRDRPDSQQQQYRGGGREAQQYERATPNYPSGPSDRDRDRDTRGGYRRDDYRDRNDRGGDEMEWQGFRGGGSRDGGGGGRGRGEGQGGGRGRGGQRGRGRGGGRGYGGDRQMDW</sequence>
<proteinExistence type="inferred from homology"/>
<evidence type="ECO:0000313" key="5">
    <source>
        <dbReference type="EMBL" id="CEM45494.1"/>
    </source>
</evidence>
<dbReference type="VEuPathDB" id="CryptoDB:Cvel_29268"/>
<dbReference type="InterPro" id="IPR003903">
    <property type="entry name" value="UIM_dom"/>
</dbReference>
<feature type="compositionally biased region" description="Low complexity" evidence="3">
    <location>
        <begin position="494"/>
        <end position="509"/>
    </location>
</feature>
<dbReference type="PROSITE" id="PS50330">
    <property type="entry name" value="UIM"/>
    <property type="match status" value="1"/>
</dbReference>
<feature type="compositionally biased region" description="Basic residues" evidence="3">
    <location>
        <begin position="308"/>
        <end position="320"/>
    </location>
</feature>
<dbReference type="Pfam" id="PF08585">
    <property type="entry name" value="RMI1_N_C"/>
    <property type="match status" value="1"/>
</dbReference>